<name>A0A1I3AKC7_9EURY</name>
<dbReference type="RefSeq" id="WP_149784108.1">
    <property type="nucleotide sequence ID" value="NZ_BAAADP010000004.1"/>
</dbReference>
<dbReference type="InterPro" id="IPR050678">
    <property type="entry name" value="DNA_Partitioning_ATPase"/>
</dbReference>
<dbReference type="SUPFAM" id="SSF52540">
    <property type="entry name" value="P-loop containing nucleoside triphosphate hydrolases"/>
    <property type="match status" value="1"/>
</dbReference>
<dbReference type="CDD" id="cd02042">
    <property type="entry name" value="ParAB_family"/>
    <property type="match status" value="1"/>
</dbReference>
<dbReference type="PANTHER" id="PTHR13696:SF99">
    <property type="entry name" value="COBYRINIC ACID AC-DIAMIDE SYNTHASE"/>
    <property type="match status" value="1"/>
</dbReference>
<evidence type="ECO:0000259" key="1">
    <source>
        <dbReference type="Pfam" id="PF13614"/>
    </source>
</evidence>
<dbReference type="PIRSF" id="PIRSF009320">
    <property type="entry name" value="Nuc_binding_HP_1000"/>
    <property type="match status" value="1"/>
</dbReference>
<evidence type="ECO:0000313" key="3">
    <source>
        <dbReference type="Proteomes" id="UP000323537"/>
    </source>
</evidence>
<accession>A0A1I3AKC7</accession>
<dbReference type="Pfam" id="PF13614">
    <property type="entry name" value="AAA_31"/>
    <property type="match status" value="1"/>
</dbReference>
<reference evidence="2 3" key="1">
    <citation type="submission" date="2016-10" db="EMBL/GenBank/DDBJ databases">
        <authorList>
            <person name="Varghese N."/>
            <person name="Submissions S."/>
        </authorList>
    </citation>
    <scope>NUCLEOTIDE SEQUENCE [LARGE SCALE GENOMIC DNA]</scope>
    <source>
        <strain evidence="2 3">CGMCC 1.6377</strain>
    </source>
</reference>
<gene>
    <name evidence="2" type="ORF">SAMN04488066_10674</name>
</gene>
<dbReference type="Proteomes" id="UP000323537">
    <property type="component" value="Unassembled WGS sequence"/>
</dbReference>
<dbReference type="InterPro" id="IPR025669">
    <property type="entry name" value="AAA_dom"/>
</dbReference>
<dbReference type="EMBL" id="FOPZ01000006">
    <property type="protein sequence ID" value="SFH50517.1"/>
    <property type="molecule type" value="Genomic_DNA"/>
</dbReference>
<evidence type="ECO:0000313" key="2">
    <source>
        <dbReference type="EMBL" id="SFH50517.1"/>
    </source>
</evidence>
<dbReference type="Gene3D" id="3.40.50.300">
    <property type="entry name" value="P-loop containing nucleotide triphosphate hydrolases"/>
    <property type="match status" value="1"/>
</dbReference>
<dbReference type="OrthoDB" id="36110at2157"/>
<proteinExistence type="predicted"/>
<dbReference type="PANTHER" id="PTHR13696">
    <property type="entry name" value="P-LOOP CONTAINING NUCLEOSIDE TRIPHOSPHATE HYDROLASE"/>
    <property type="match status" value="1"/>
</dbReference>
<dbReference type="AlphaFoldDB" id="A0A1I3AKC7"/>
<dbReference type="InterPro" id="IPR027417">
    <property type="entry name" value="P-loop_NTPase"/>
</dbReference>
<sequence length="259" mass="28989">MRIGVTNQKGGAGKTTTTLNVAGALNQHGHDVLVIDLDPQGHATEGLGFEDRYDDPDRDSLFDVLPDIDRMDDLERLVVEHQEVDVVPSHERMINAEDELANVMKREERLDMLLNESDADQRWDYILVDCPPNLGVLTDNAIVATGNALIPAQAKSTSIRAIELLFKQLRSIESAFGEVDEIALVANEVGVDGEAEEMMAWFKDVFEDKESCEVFEIRKRVALQRAWNAGVSIFEHDESCDMEEVYLDVAEHLEGYADD</sequence>
<feature type="domain" description="AAA" evidence="1">
    <location>
        <begin position="3"/>
        <end position="174"/>
    </location>
</feature>
<protein>
    <submittedName>
        <fullName evidence="2">Chromosome partitioning protein</fullName>
    </submittedName>
</protein>
<organism evidence="2 3">
    <name type="scientific">Halorubrum aquaticum</name>
    <dbReference type="NCBI Taxonomy" id="387340"/>
    <lineage>
        <taxon>Archaea</taxon>
        <taxon>Methanobacteriati</taxon>
        <taxon>Methanobacteriota</taxon>
        <taxon>Stenosarchaea group</taxon>
        <taxon>Halobacteria</taxon>
        <taxon>Halobacteriales</taxon>
        <taxon>Haloferacaceae</taxon>
        <taxon>Halorubrum</taxon>
    </lineage>
</organism>
<keyword evidence="3" id="KW-1185">Reference proteome</keyword>